<proteinExistence type="predicted"/>
<feature type="signal peptide" evidence="1">
    <location>
        <begin position="1"/>
        <end position="43"/>
    </location>
</feature>
<reference evidence="2 3" key="1">
    <citation type="submission" date="2023-11" db="EMBL/GenBank/DDBJ databases">
        <authorList>
            <person name="Bao R."/>
        </authorList>
    </citation>
    <scope>NUCLEOTIDE SEQUENCE [LARGE SCALE GENOMIC DNA]</scope>
    <source>
        <strain evidence="2 3">PJ23</strain>
    </source>
</reference>
<dbReference type="EMBL" id="JAXAFJ010000014">
    <property type="protein sequence ID" value="MDX6807624.1"/>
    <property type="molecule type" value="Genomic_DNA"/>
</dbReference>
<comment type="caution">
    <text evidence="2">The sequence shown here is derived from an EMBL/GenBank/DDBJ whole genome shotgun (WGS) entry which is preliminary data.</text>
</comment>
<dbReference type="PANTHER" id="PTHR39327:SF1">
    <property type="entry name" value="BLR5470 PROTEIN"/>
    <property type="match status" value="1"/>
</dbReference>
<protein>
    <submittedName>
        <fullName evidence="2">Transglutaminase-like cysteine peptidase</fullName>
    </submittedName>
</protein>
<keyword evidence="1" id="KW-0732">Signal</keyword>
<dbReference type="Pfam" id="PF06035">
    <property type="entry name" value="Peptidase_C93"/>
    <property type="match status" value="1"/>
</dbReference>
<dbReference type="Gene3D" id="3.10.620.30">
    <property type="match status" value="1"/>
</dbReference>
<keyword evidence="3" id="KW-1185">Reference proteome</keyword>
<evidence type="ECO:0000313" key="3">
    <source>
        <dbReference type="Proteomes" id="UP001274321"/>
    </source>
</evidence>
<accession>A0ABU4RU47</accession>
<evidence type="ECO:0000256" key="1">
    <source>
        <dbReference type="SAM" id="SignalP"/>
    </source>
</evidence>
<sequence>MTPLLPTCHCSKQGRTTGTRTACLALICVAAGLVLPAVAPASAQSTSSRMEVVGFARAPIGFISFCEREPRDCVAPGQVRRAALTGKSFAELDRVNRFANTRIKPATDQEIYGRAEYWAIPTDRGDCEDYVLLKRRLLVRAGWPPSALLITVVRDNADEGHAVLTVATDRGDYVLDNQRDAILPWQATGYEYIKRQSQTDPKAWVYVGDPSVDAKVTSTR</sequence>
<evidence type="ECO:0000313" key="2">
    <source>
        <dbReference type="EMBL" id="MDX6807624.1"/>
    </source>
</evidence>
<dbReference type="Proteomes" id="UP001274321">
    <property type="component" value="Unassembled WGS sequence"/>
</dbReference>
<name>A0ABU4RU47_9HYPH</name>
<feature type="chain" id="PRO_5046905167" evidence="1">
    <location>
        <begin position="44"/>
        <end position="220"/>
    </location>
</feature>
<dbReference type="PANTHER" id="PTHR39327">
    <property type="match status" value="1"/>
</dbReference>
<gene>
    <name evidence="2" type="ORF">SCD90_16295</name>
</gene>
<organism evidence="2 3">
    <name type="scientific">Terrihabitans rhizophilus</name>
    <dbReference type="NCBI Taxonomy" id="3092662"/>
    <lineage>
        <taxon>Bacteria</taxon>
        <taxon>Pseudomonadati</taxon>
        <taxon>Pseudomonadota</taxon>
        <taxon>Alphaproteobacteria</taxon>
        <taxon>Hyphomicrobiales</taxon>
        <taxon>Terrihabitans</taxon>
    </lineage>
</organism>
<dbReference type="InterPro" id="IPR010319">
    <property type="entry name" value="Transglutaminase-like_Cys_pept"/>
</dbReference>